<dbReference type="PANTHER" id="PTHR23028:SF131">
    <property type="entry name" value="BLR2367 PROTEIN"/>
    <property type="match status" value="1"/>
</dbReference>
<feature type="domain" description="Acyltransferase 3" evidence="3">
    <location>
        <begin position="15"/>
        <end position="376"/>
    </location>
</feature>
<evidence type="ECO:0000313" key="5">
    <source>
        <dbReference type="Proteomes" id="UP000579945"/>
    </source>
</evidence>
<feature type="region of interest" description="Disordered" evidence="1">
    <location>
        <begin position="391"/>
        <end position="439"/>
    </location>
</feature>
<protein>
    <submittedName>
        <fullName evidence="4">Peptidoglycan/LPS O-acetylase OafA/YrhL</fullName>
    </submittedName>
</protein>
<proteinExistence type="predicted"/>
<evidence type="ECO:0000313" key="4">
    <source>
        <dbReference type="EMBL" id="MBB3725425.1"/>
    </source>
</evidence>
<dbReference type="InterPro" id="IPR002656">
    <property type="entry name" value="Acyl_transf_3_dom"/>
</dbReference>
<feature type="transmembrane region" description="Helical" evidence="2">
    <location>
        <begin position="53"/>
        <end position="71"/>
    </location>
</feature>
<feature type="transmembrane region" description="Helical" evidence="2">
    <location>
        <begin position="323"/>
        <end position="340"/>
    </location>
</feature>
<dbReference type="Pfam" id="PF01757">
    <property type="entry name" value="Acyl_transf_3"/>
    <property type="match status" value="1"/>
</dbReference>
<dbReference type="RefSeq" id="WP_183644747.1">
    <property type="nucleotide sequence ID" value="NZ_JACIBV010000001.1"/>
</dbReference>
<comment type="caution">
    <text evidence="4">The sequence shown here is derived from an EMBL/GenBank/DDBJ whole genome shotgun (WGS) entry which is preliminary data.</text>
</comment>
<dbReference type="InterPro" id="IPR050879">
    <property type="entry name" value="Acyltransferase_3"/>
</dbReference>
<feature type="transmembrane region" description="Helical" evidence="2">
    <location>
        <begin position="360"/>
        <end position="381"/>
    </location>
</feature>
<feature type="transmembrane region" description="Helical" evidence="2">
    <location>
        <begin position="134"/>
        <end position="155"/>
    </location>
</feature>
<evidence type="ECO:0000256" key="2">
    <source>
        <dbReference type="SAM" id="Phobius"/>
    </source>
</evidence>
<feature type="transmembrane region" description="Helical" evidence="2">
    <location>
        <begin position="198"/>
        <end position="217"/>
    </location>
</feature>
<keyword evidence="2" id="KW-0472">Membrane</keyword>
<evidence type="ECO:0000259" key="3">
    <source>
        <dbReference type="Pfam" id="PF01757"/>
    </source>
</evidence>
<dbReference type="AlphaFoldDB" id="A0A7W5V5L3"/>
<feature type="transmembrane region" description="Helical" evidence="2">
    <location>
        <begin position="167"/>
        <end position="186"/>
    </location>
</feature>
<name>A0A7W5V5L3_9ACTN</name>
<keyword evidence="2" id="KW-1133">Transmembrane helix</keyword>
<keyword evidence="2" id="KW-0812">Transmembrane</keyword>
<dbReference type="Proteomes" id="UP000579945">
    <property type="component" value="Unassembled WGS sequence"/>
</dbReference>
<feature type="transmembrane region" description="Helical" evidence="2">
    <location>
        <begin position="14"/>
        <end position="33"/>
    </location>
</feature>
<dbReference type="GO" id="GO:0016020">
    <property type="term" value="C:membrane"/>
    <property type="evidence" value="ECO:0007669"/>
    <property type="project" value="TreeGrafter"/>
</dbReference>
<dbReference type="EMBL" id="JACIBV010000001">
    <property type="protein sequence ID" value="MBB3725425.1"/>
    <property type="molecule type" value="Genomic_DNA"/>
</dbReference>
<feature type="transmembrane region" description="Helical" evidence="2">
    <location>
        <begin position="91"/>
        <end position="114"/>
    </location>
</feature>
<dbReference type="GeneID" id="95387850"/>
<accession>A0A7W5V5L3</accession>
<evidence type="ECO:0000256" key="1">
    <source>
        <dbReference type="SAM" id="MobiDB-lite"/>
    </source>
</evidence>
<dbReference type="PANTHER" id="PTHR23028">
    <property type="entry name" value="ACETYLTRANSFERASE"/>
    <property type="match status" value="1"/>
</dbReference>
<dbReference type="GO" id="GO:0016747">
    <property type="term" value="F:acyltransferase activity, transferring groups other than amino-acyl groups"/>
    <property type="evidence" value="ECO:0007669"/>
    <property type="project" value="InterPro"/>
</dbReference>
<sequence>MLSTRAPEQTRQRLAWLDALRGIAALLVVFEHALKPLLPEAREPVKALFEPGWYGVIVFFLVSGYIVPASLERRGSVRAFWISRLFRLYPLLGVCVAGMALLVAVGWDGLHIWWSDRPASMVLGHLTMLQNLLYVPNLVNVLWTLSYEMAFYLLLTAMFTLGVHRRSVTGALGFAVVAVLGAAALPVKLLSAGGAGRMLTVVLVVTALVGGGLTAVLKGSAPVRRAGATVLGVTVLGLLAVNQSYPDPWQGLLILATMFAGTALYRAEQGEITWTAAGWVALVPLAWTGLAWGELGLQTAMAAAWLTFAVGMRLRHRQVPRPLAWLGLVSYSIYLLHPLLLESIERFWPEPLVVPLNLRLVALACVVGVLLALSALTWRLVEAPAQRLGRRLASASPRPGSPLPGSEDENPRRSRPELSGPDLLRGEDDGHAPRRAASS</sequence>
<keyword evidence="5" id="KW-1185">Reference proteome</keyword>
<gene>
    <name evidence="4" type="ORF">FHR33_001285</name>
</gene>
<organism evidence="4 5">
    <name type="scientific">Nonomuraea dietziae</name>
    <dbReference type="NCBI Taxonomy" id="65515"/>
    <lineage>
        <taxon>Bacteria</taxon>
        <taxon>Bacillati</taxon>
        <taxon>Actinomycetota</taxon>
        <taxon>Actinomycetes</taxon>
        <taxon>Streptosporangiales</taxon>
        <taxon>Streptosporangiaceae</taxon>
        <taxon>Nonomuraea</taxon>
    </lineage>
</organism>
<reference evidence="4 5" key="1">
    <citation type="submission" date="2020-08" db="EMBL/GenBank/DDBJ databases">
        <title>Sequencing the genomes of 1000 actinobacteria strains.</title>
        <authorList>
            <person name="Klenk H.-P."/>
        </authorList>
    </citation>
    <scope>NUCLEOTIDE SEQUENCE [LARGE SCALE GENOMIC DNA]</scope>
    <source>
        <strain evidence="4 5">DSM 44320</strain>
    </source>
</reference>
<dbReference type="GO" id="GO:0000271">
    <property type="term" value="P:polysaccharide biosynthetic process"/>
    <property type="evidence" value="ECO:0007669"/>
    <property type="project" value="TreeGrafter"/>
</dbReference>